<evidence type="ECO:0000256" key="1">
    <source>
        <dbReference type="SAM" id="MobiDB-lite"/>
    </source>
</evidence>
<proteinExistence type="predicted"/>
<feature type="compositionally biased region" description="Basic residues" evidence="1">
    <location>
        <begin position="218"/>
        <end position="236"/>
    </location>
</feature>
<name>A0A6J4MXT5_9ACTN</name>
<protein>
    <submittedName>
        <fullName evidence="2">Possible integral membrane protein</fullName>
    </submittedName>
</protein>
<gene>
    <name evidence="2" type="ORF">AVDCRST_MAG34-3101</name>
</gene>
<feature type="region of interest" description="Disordered" evidence="1">
    <location>
        <begin position="218"/>
        <end position="250"/>
    </location>
</feature>
<feature type="non-terminal residue" evidence="2">
    <location>
        <position position="250"/>
    </location>
</feature>
<feature type="compositionally biased region" description="Basic residues" evidence="1">
    <location>
        <begin position="140"/>
        <end position="149"/>
    </location>
</feature>
<feature type="region of interest" description="Disordered" evidence="1">
    <location>
        <begin position="1"/>
        <end position="192"/>
    </location>
</feature>
<feature type="compositionally biased region" description="Low complexity" evidence="1">
    <location>
        <begin position="12"/>
        <end position="34"/>
    </location>
</feature>
<organism evidence="2">
    <name type="scientific">uncultured Nocardioidaceae bacterium</name>
    <dbReference type="NCBI Taxonomy" id="253824"/>
    <lineage>
        <taxon>Bacteria</taxon>
        <taxon>Bacillati</taxon>
        <taxon>Actinomycetota</taxon>
        <taxon>Actinomycetes</taxon>
        <taxon>Propionibacteriales</taxon>
        <taxon>Nocardioidaceae</taxon>
        <taxon>environmental samples</taxon>
    </lineage>
</organism>
<dbReference type="EMBL" id="CADCUI010000087">
    <property type="protein sequence ID" value="CAA9367357.1"/>
    <property type="molecule type" value="Genomic_DNA"/>
</dbReference>
<reference evidence="2" key="1">
    <citation type="submission" date="2020-02" db="EMBL/GenBank/DDBJ databases">
        <authorList>
            <person name="Meier V. D."/>
        </authorList>
    </citation>
    <scope>NUCLEOTIDE SEQUENCE</scope>
    <source>
        <strain evidence="2">AVDCRST_MAG34</strain>
    </source>
</reference>
<dbReference type="AlphaFoldDB" id="A0A6J4MXT5"/>
<feature type="non-terminal residue" evidence="2">
    <location>
        <position position="1"/>
    </location>
</feature>
<feature type="compositionally biased region" description="Basic and acidic residues" evidence="1">
    <location>
        <begin position="60"/>
        <end position="72"/>
    </location>
</feature>
<feature type="compositionally biased region" description="Basic and acidic residues" evidence="1">
    <location>
        <begin position="79"/>
        <end position="88"/>
    </location>
</feature>
<feature type="compositionally biased region" description="Basic residues" evidence="1">
    <location>
        <begin position="110"/>
        <end position="132"/>
    </location>
</feature>
<feature type="compositionally biased region" description="Basic and acidic residues" evidence="1">
    <location>
        <begin position="160"/>
        <end position="173"/>
    </location>
</feature>
<accession>A0A6J4MXT5</accession>
<sequence length="250" mass="26884">ERDRRIPDSSEPARPQAHAGAAPATARPAGAVHAGPDLRQPGPRHRAGSPGGAGPRPARRLRDRDPDAAAEPHRRHRVDRSGDRRGIDHLSLGQAAEPVLHRGHQAACGHRGRRRLRSGPRRRCRRGAHRGGRCGDDGVHRRRPRRRGGVLRGVPAAGRAVEERRGDRPDLRAHLGVPGRRAGAGGAGAERPAVVARGRATGARRLSAAAGRRVGCRLRGRPGAAHGRHARRHRLRGQAAGDLAPQRRRL</sequence>
<evidence type="ECO:0000313" key="2">
    <source>
        <dbReference type="EMBL" id="CAA9367357.1"/>
    </source>
</evidence>